<comment type="caution">
    <text evidence="2">The sequence shown here is derived from an EMBL/GenBank/DDBJ whole genome shotgun (WGS) entry which is preliminary data.</text>
</comment>
<evidence type="ECO:0000313" key="3">
    <source>
        <dbReference type="EMBL" id="CAF4107779.1"/>
    </source>
</evidence>
<dbReference type="EMBL" id="CAJNOG010000259">
    <property type="protein sequence ID" value="CAF1123976.1"/>
    <property type="molecule type" value="Genomic_DNA"/>
</dbReference>
<keyword evidence="1" id="KW-1133">Transmembrane helix</keyword>
<evidence type="ECO:0000313" key="2">
    <source>
        <dbReference type="EMBL" id="CAF1123976.1"/>
    </source>
</evidence>
<name>A0A814QTI3_9BILA</name>
<keyword evidence="1" id="KW-0812">Transmembrane</keyword>
<gene>
    <name evidence="2" type="ORF">JYZ213_LOCUS22638</name>
    <name evidence="3" type="ORF">OXD698_LOCUS35773</name>
</gene>
<dbReference type="AlphaFoldDB" id="A0A814QTI3"/>
<dbReference type="Proteomes" id="UP000663844">
    <property type="component" value="Unassembled WGS sequence"/>
</dbReference>
<feature type="transmembrane region" description="Helical" evidence="1">
    <location>
        <begin position="79"/>
        <end position="98"/>
    </location>
</feature>
<reference evidence="2" key="1">
    <citation type="submission" date="2021-02" db="EMBL/GenBank/DDBJ databases">
        <authorList>
            <person name="Nowell W R."/>
        </authorList>
    </citation>
    <scope>NUCLEOTIDE SEQUENCE</scope>
</reference>
<keyword evidence="1" id="KW-0472">Membrane</keyword>
<protein>
    <submittedName>
        <fullName evidence="2">Uncharacterized protein</fullName>
    </submittedName>
</protein>
<dbReference type="Proteomes" id="UP000663845">
    <property type="component" value="Unassembled WGS sequence"/>
</dbReference>
<dbReference type="EMBL" id="CAJOAZ010005645">
    <property type="protein sequence ID" value="CAF4107779.1"/>
    <property type="molecule type" value="Genomic_DNA"/>
</dbReference>
<organism evidence="2 4">
    <name type="scientific">Adineta steineri</name>
    <dbReference type="NCBI Taxonomy" id="433720"/>
    <lineage>
        <taxon>Eukaryota</taxon>
        <taxon>Metazoa</taxon>
        <taxon>Spiralia</taxon>
        <taxon>Gnathifera</taxon>
        <taxon>Rotifera</taxon>
        <taxon>Eurotatoria</taxon>
        <taxon>Bdelloidea</taxon>
        <taxon>Adinetida</taxon>
        <taxon>Adinetidae</taxon>
        <taxon>Adineta</taxon>
    </lineage>
</organism>
<accession>A0A814QTI3</accession>
<evidence type="ECO:0000256" key="1">
    <source>
        <dbReference type="SAM" id="Phobius"/>
    </source>
</evidence>
<sequence length="99" mass="11840">MQYQLPDNIQQLIPQQIQQQLQQQIPQHIQQHIQEHPQETRQLIPSTEPVNKIAFQDINVEIILKLTQIWFINKVKHNLLISMIFVGLLSSFITWLFFK</sequence>
<evidence type="ECO:0000313" key="4">
    <source>
        <dbReference type="Proteomes" id="UP000663845"/>
    </source>
</evidence>
<proteinExistence type="predicted"/>